<dbReference type="PANTHER" id="PTHR38109">
    <property type="entry name" value="PROTEIN YCGL"/>
    <property type="match status" value="1"/>
</dbReference>
<organism evidence="3 4">
    <name type="scientific">Thiopseudomonas acetoxidans</name>
    <dbReference type="NCBI Taxonomy" id="3041622"/>
    <lineage>
        <taxon>Bacteria</taxon>
        <taxon>Pseudomonadati</taxon>
        <taxon>Pseudomonadota</taxon>
        <taxon>Gammaproteobacteria</taxon>
        <taxon>Pseudomonadales</taxon>
        <taxon>Pseudomonadaceae</taxon>
        <taxon>Thiopseudomonas</taxon>
    </lineage>
</organism>
<accession>A0ABT7SL30</accession>
<evidence type="ECO:0000256" key="1">
    <source>
        <dbReference type="HAMAP-Rule" id="MF_01866"/>
    </source>
</evidence>
<dbReference type="Pfam" id="PF05166">
    <property type="entry name" value="YcgL"/>
    <property type="match status" value="1"/>
</dbReference>
<dbReference type="PROSITE" id="PS51648">
    <property type="entry name" value="YCGL"/>
    <property type="match status" value="1"/>
</dbReference>
<dbReference type="Proteomes" id="UP001241056">
    <property type="component" value="Unassembled WGS sequence"/>
</dbReference>
<comment type="caution">
    <text evidence="3">The sequence shown here is derived from an EMBL/GenBank/DDBJ whole genome shotgun (WGS) entry which is preliminary data.</text>
</comment>
<protein>
    <recommendedName>
        <fullName evidence="1">YcgL domain-containing protein QEZ41_01195</fullName>
    </recommendedName>
</protein>
<dbReference type="Gene3D" id="3.10.510.20">
    <property type="entry name" value="YcgL domain"/>
    <property type="match status" value="1"/>
</dbReference>
<dbReference type="RefSeq" id="WP_289409530.1">
    <property type="nucleotide sequence ID" value="NZ_JAUCDY010000001.1"/>
</dbReference>
<sequence>MKRICSVYHSSKKMGMYLYVLKADALTKVPEELLTLFGRPKHAFDLVLSPERKLAKEDIEQVLENLSTQGFHLQLPPVEDDYIQHLPDELLTRNDPV</sequence>
<gene>
    <name evidence="3" type="ORF">QEZ41_01195</name>
</gene>
<dbReference type="InterPro" id="IPR038068">
    <property type="entry name" value="YcgL-like_sf"/>
</dbReference>
<name>A0ABT7SL30_9GAMM</name>
<evidence type="ECO:0000313" key="4">
    <source>
        <dbReference type="Proteomes" id="UP001241056"/>
    </source>
</evidence>
<evidence type="ECO:0000259" key="2">
    <source>
        <dbReference type="PROSITE" id="PS51648"/>
    </source>
</evidence>
<dbReference type="InterPro" id="IPR027354">
    <property type="entry name" value="YcgL_dom"/>
</dbReference>
<dbReference type="EMBL" id="JAUCDY010000001">
    <property type="protein sequence ID" value="MDM7856900.1"/>
    <property type="molecule type" value="Genomic_DNA"/>
</dbReference>
<dbReference type="HAMAP" id="MF_01866">
    <property type="entry name" value="UPF0745"/>
    <property type="match status" value="1"/>
</dbReference>
<dbReference type="PANTHER" id="PTHR38109:SF1">
    <property type="entry name" value="PROTEIN YCGL"/>
    <property type="match status" value="1"/>
</dbReference>
<keyword evidence="4" id="KW-1185">Reference proteome</keyword>
<evidence type="ECO:0000313" key="3">
    <source>
        <dbReference type="EMBL" id="MDM7856900.1"/>
    </source>
</evidence>
<reference evidence="3 4" key="1">
    <citation type="submission" date="2023-06" db="EMBL/GenBank/DDBJ databases">
        <title>Thiopseudomonas sp. CY1220 draft genome sequence.</title>
        <authorList>
            <person name="Zhao G."/>
            <person name="An M."/>
        </authorList>
    </citation>
    <scope>NUCLEOTIDE SEQUENCE [LARGE SCALE GENOMIC DNA]</scope>
    <source>
        <strain evidence="3 4">CY1220</strain>
    </source>
</reference>
<dbReference type="SUPFAM" id="SSF160191">
    <property type="entry name" value="YcgL-like"/>
    <property type="match status" value="1"/>
</dbReference>
<feature type="domain" description="YcgL" evidence="2">
    <location>
        <begin position="3"/>
        <end position="87"/>
    </location>
</feature>
<proteinExistence type="inferred from homology"/>